<evidence type="ECO:0000256" key="2">
    <source>
        <dbReference type="ARBA" id="ARBA00022679"/>
    </source>
</evidence>
<accession>A0AAD8GUD4</accession>
<keyword evidence="4" id="KW-0418">Kinase</keyword>
<dbReference type="GO" id="GO:0005886">
    <property type="term" value="C:plasma membrane"/>
    <property type="evidence" value="ECO:0007669"/>
    <property type="project" value="TreeGrafter"/>
</dbReference>
<keyword evidence="1" id="KW-0723">Serine/threonine-protein kinase</keyword>
<keyword evidence="8" id="KW-1185">Reference proteome</keyword>
<evidence type="ECO:0000313" key="7">
    <source>
        <dbReference type="EMBL" id="KAK1355492.1"/>
    </source>
</evidence>
<evidence type="ECO:0000313" key="8">
    <source>
        <dbReference type="Proteomes" id="UP001237642"/>
    </source>
</evidence>
<evidence type="ECO:0000256" key="4">
    <source>
        <dbReference type="ARBA" id="ARBA00022777"/>
    </source>
</evidence>
<evidence type="ECO:0000256" key="3">
    <source>
        <dbReference type="ARBA" id="ARBA00022741"/>
    </source>
</evidence>
<dbReference type="SUPFAM" id="SSF56112">
    <property type="entry name" value="Protein kinase-like (PK-like)"/>
    <property type="match status" value="1"/>
</dbReference>
<dbReference type="PANTHER" id="PTHR27002">
    <property type="entry name" value="RECEPTOR-LIKE SERINE/THREONINE-PROTEIN KINASE SD1-8"/>
    <property type="match status" value="1"/>
</dbReference>
<keyword evidence="5" id="KW-0067">ATP-binding</keyword>
<evidence type="ECO:0000259" key="6">
    <source>
        <dbReference type="PROSITE" id="PS50011"/>
    </source>
</evidence>
<sequence>MISTTLQYSLINSIAVDTIRPNQTIKDGETIVSAGENSNLDISSQEVQQIDIWDLVQENIIWNGCVGRRVANGETLLNNTLGVVRIHGKGITLQTVNSSHEINWSAKTSKSFKNHIIFDVLVFFISSGYMSPEYAIDRQFSVKSDVYSFGVLLIELVE</sequence>
<dbReference type="EMBL" id="JAUIZM010000011">
    <property type="protein sequence ID" value="KAK1355492.1"/>
    <property type="molecule type" value="Genomic_DNA"/>
</dbReference>
<dbReference type="PANTHER" id="PTHR27002:SF181">
    <property type="entry name" value="RECEPTOR-LIKE SERINE_THREONINE-PROTEIN KINASE"/>
    <property type="match status" value="1"/>
</dbReference>
<protein>
    <recommendedName>
        <fullName evidence="6">Protein kinase domain-containing protein</fullName>
    </recommendedName>
</protein>
<dbReference type="InterPro" id="IPR011009">
    <property type="entry name" value="Kinase-like_dom_sf"/>
</dbReference>
<reference evidence="7" key="2">
    <citation type="submission" date="2023-05" db="EMBL/GenBank/DDBJ databases">
        <authorList>
            <person name="Schelkunov M.I."/>
        </authorList>
    </citation>
    <scope>NUCLEOTIDE SEQUENCE</scope>
    <source>
        <strain evidence="7">Hsosn_3</strain>
        <tissue evidence="7">Leaf</tissue>
    </source>
</reference>
<feature type="domain" description="Protein kinase" evidence="6">
    <location>
        <begin position="1"/>
        <end position="158"/>
    </location>
</feature>
<organism evidence="7 8">
    <name type="scientific">Heracleum sosnowskyi</name>
    <dbReference type="NCBI Taxonomy" id="360622"/>
    <lineage>
        <taxon>Eukaryota</taxon>
        <taxon>Viridiplantae</taxon>
        <taxon>Streptophyta</taxon>
        <taxon>Embryophyta</taxon>
        <taxon>Tracheophyta</taxon>
        <taxon>Spermatophyta</taxon>
        <taxon>Magnoliopsida</taxon>
        <taxon>eudicotyledons</taxon>
        <taxon>Gunneridae</taxon>
        <taxon>Pentapetalae</taxon>
        <taxon>asterids</taxon>
        <taxon>campanulids</taxon>
        <taxon>Apiales</taxon>
        <taxon>Apiaceae</taxon>
        <taxon>Apioideae</taxon>
        <taxon>apioid superclade</taxon>
        <taxon>Tordylieae</taxon>
        <taxon>Tordyliinae</taxon>
        <taxon>Heracleum</taxon>
    </lineage>
</organism>
<evidence type="ECO:0000256" key="1">
    <source>
        <dbReference type="ARBA" id="ARBA00022527"/>
    </source>
</evidence>
<reference evidence="7" key="1">
    <citation type="submission" date="2023-02" db="EMBL/GenBank/DDBJ databases">
        <title>Genome of toxic invasive species Heracleum sosnowskyi carries increased number of genes despite the absence of recent whole-genome duplications.</title>
        <authorList>
            <person name="Schelkunov M."/>
            <person name="Shtratnikova V."/>
            <person name="Makarenko M."/>
            <person name="Klepikova A."/>
            <person name="Omelchenko D."/>
            <person name="Novikova G."/>
            <person name="Obukhova E."/>
            <person name="Bogdanov V."/>
            <person name="Penin A."/>
            <person name="Logacheva M."/>
        </authorList>
    </citation>
    <scope>NUCLEOTIDE SEQUENCE</scope>
    <source>
        <strain evidence="7">Hsosn_3</strain>
        <tissue evidence="7">Leaf</tissue>
    </source>
</reference>
<dbReference type="Gene3D" id="1.10.510.10">
    <property type="entry name" value="Transferase(Phosphotransferase) domain 1"/>
    <property type="match status" value="1"/>
</dbReference>
<proteinExistence type="predicted"/>
<dbReference type="Proteomes" id="UP001237642">
    <property type="component" value="Unassembled WGS sequence"/>
</dbReference>
<dbReference type="GO" id="GO:0004674">
    <property type="term" value="F:protein serine/threonine kinase activity"/>
    <property type="evidence" value="ECO:0007669"/>
    <property type="project" value="UniProtKB-KW"/>
</dbReference>
<evidence type="ECO:0000256" key="5">
    <source>
        <dbReference type="ARBA" id="ARBA00022840"/>
    </source>
</evidence>
<comment type="caution">
    <text evidence="7">The sequence shown here is derived from an EMBL/GenBank/DDBJ whole genome shotgun (WGS) entry which is preliminary data.</text>
</comment>
<keyword evidence="3" id="KW-0547">Nucleotide-binding</keyword>
<dbReference type="GO" id="GO:0005524">
    <property type="term" value="F:ATP binding"/>
    <property type="evidence" value="ECO:0007669"/>
    <property type="project" value="UniProtKB-KW"/>
</dbReference>
<name>A0AAD8GUD4_9APIA</name>
<dbReference type="PROSITE" id="PS50011">
    <property type="entry name" value="PROTEIN_KINASE_DOM"/>
    <property type="match status" value="1"/>
</dbReference>
<dbReference type="Pfam" id="PF07714">
    <property type="entry name" value="PK_Tyr_Ser-Thr"/>
    <property type="match status" value="1"/>
</dbReference>
<dbReference type="InterPro" id="IPR000719">
    <property type="entry name" value="Prot_kinase_dom"/>
</dbReference>
<dbReference type="InterPro" id="IPR001245">
    <property type="entry name" value="Ser-Thr/Tyr_kinase_cat_dom"/>
</dbReference>
<gene>
    <name evidence="7" type="ORF">POM88_048748</name>
</gene>
<keyword evidence="2" id="KW-0808">Transferase</keyword>
<dbReference type="AlphaFoldDB" id="A0AAD8GUD4"/>